<evidence type="ECO:0000313" key="2">
    <source>
        <dbReference type="EMBL" id="QUL99193.1"/>
    </source>
</evidence>
<evidence type="ECO:0000256" key="1">
    <source>
        <dbReference type="SAM" id="Phobius"/>
    </source>
</evidence>
<dbReference type="AlphaFoldDB" id="A0AAT9LDV0"/>
<keyword evidence="1" id="KW-1133">Transmembrane helix</keyword>
<keyword evidence="1" id="KW-0472">Membrane</keyword>
<proteinExistence type="predicted"/>
<reference evidence="2" key="1">
    <citation type="submission" date="2020-10" db="EMBL/GenBank/DDBJ databases">
        <authorList>
            <person name="Kadnikov V."/>
            <person name="Beletsky A.V."/>
            <person name="Mardanov A.V."/>
            <person name="Karnachuk O.V."/>
            <person name="Ravin N.V."/>
        </authorList>
    </citation>
    <scope>NUCLEOTIDE SEQUENCE</scope>
    <source>
        <strain evidence="2">Bu02</strain>
    </source>
</reference>
<name>A0AAT9LDV0_9FIRM</name>
<sequence>MEFFKRLGEIDNRVIYILLILSLLIPLMKPLGLPISVGAHTRRSFSVIDKLQAGDRVIVDISYSVSGAADVQPQAVAILKHLFDKGAKAIFVTTVTEGPMIIESLVKPWEQAGKRYGVDFCNLGFLAGGENAIAMYCRDIKKAYPTDYRGNATSELPVLEGIHSAGDVKMYIFFSTQNSDMYVRQVTQYKIPIIGGLINTIAPQAEPYVNAGQLAGILVGLRGGAEYEILMKSPGMGVASMDAQSMGHLLIIMSVVLGNLSYFLTRSAKPVKKGAVK</sequence>
<feature type="transmembrane region" description="Helical" evidence="1">
    <location>
        <begin position="246"/>
        <end position="264"/>
    </location>
</feature>
<protein>
    <submittedName>
        <fullName evidence="2">Uncharacterized protein</fullName>
    </submittedName>
</protein>
<keyword evidence="1" id="KW-0812">Transmembrane</keyword>
<gene>
    <name evidence="2" type="ORF">IMF26_03815</name>
</gene>
<organism evidence="2">
    <name type="scientific">Candidatus Fermentithermobacillus carboniphilus</name>
    <dbReference type="NCBI Taxonomy" id="3085328"/>
    <lineage>
        <taxon>Bacteria</taxon>
        <taxon>Bacillati</taxon>
        <taxon>Bacillota</taxon>
        <taxon>Candidatus Fermentithermobacillia</taxon>
        <taxon>Candidatus Fermentithermobacillales</taxon>
        <taxon>Candidatus Fermentithermobacillaceae</taxon>
        <taxon>Candidatus Fermentithermobacillus</taxon>
    </lineage>
</organism>
<feature type="transmembrane region" description="Helical" evidence="1">
    <location>
        <begin position="14"/>
        <end position="33"/>
    </location>
</feature>
<dbReference type="KEGG" id="fcz:IMF26_03815"/>
<dbReference type="EMBL" id="CP062796">
    <property type="protein sequence ID" value="QUL99193.1"/>
    <property type="molecule type" value="Genomic_DNA"/>
</dbReference>
<accession>A0AAT9LDV0</accession>
<reference evidence="2" key="2">
    <citation type="journal article" date="2023" name="Biology">
        <title>Prokaryotic Life Associated with Coal-Fire Gas Vents Revealed by Metagenomics.</title>
        <authorList>
            <person name="Kadnikov V.V."/>
            <person name="Mardanov A.V."/>
            <person name="Beletsky A.V."/>
            <person name="Karnachuk O.V."/>
            <person name="Ravin N.V."/>
        </authorList>
    </citation>
    <scope>NUCLEOTIDE SEQUENCE</scope>
    <source>
        <strain evidence="2">Bu02</strain>
    </source>
</reference>